<dbReference type="OrthoDB" id="2400221at2759"/>
<organism evidence="1 2">
    <name type="scientific">Adineta steineri</name>
    <dbReference type="NCBI Taxonomy" id="433720"/>
    <lineage>
        <taxon>Eukaryota</taxon>
        <taxon>Metazoa</taxon>
        <taxon>Spiralia</taxon>
        <taxon>Gnathifera</taxon>
        <taxon>Rotifera</taxon>
        <taxon>Eurotatoria</taxon>
        <taxon>Bdelloidea</taxon>
        <taxon>Adinetida</taxon>
        <taxon>Adinetidae</taxon>
        <taxon>Adineta</taxon>
    </lineage>
</organism>
<comment type="caution">
    <text evidence="1">The sequence shown here is derived from an EMBL/GenBank/DDBJ whole genome shotgun (WGS) entry which is preliminary data.</text>
</comment>
<proteinExistence type="predicted"/>
<dbReference type="InterPro" id="IPR031248">
    <property type="entry name" value="RNF213"/>
</dbReference>
<gene>
    <name evidence="1" type="ORF">VCS650_LOCUS43954</name>
</gene>
<dbReference type="AlphaFoldDB" id="A0A815W8J3"/>
<dbReference type="GO" id="GO:0016887">
    <property type="term" value="F:ATP hydrolysis activity"/>
    <property type="evidence" value="ECO:0007669"/>
    <property type="project" value="InterPro"/>
</dbReference>
<dbReference type="PANTHER" id="PTHR22605">
    <property type="entry name" value="RZ-TYPE DOMAIN-CONTAINING PROTEIN"/>
    <property type="match status" value="1"/>
</dbReference>
<dbReference type="PANTHER" id="PTHR22605:SF1">
    <property type="entry name" value="RZ-TYPE DOMAIN-CONTAINING PROTEIN"/>
    <property type="match status" value="1"/>
</dbReference>
<evidence type="ECO:0000313" key="1">
    <source>
        <dbReference type="EMBL" id="CAF1538852.1"/>
    </source>
</evidence>
<feature type="non-terminal residue" evidence="1">
    <location>
        <position position="90"/>
    </location>
</feature>
<sequence>MQKRICAGTDRRLLYTVVPIPETMLEYVWDYGYLDPETETKYVRAMLNSCEKLNSDSSWFEKTAVLIKISQQFFREYEDASSLSQRDVAR</sequence>
<dbReference type="GO" id="GO:0004842">
    <property type="term" value="F:ubiquitin-protein transferase activity"/>
    <property type="evidence" value="ECO:0007669"/>
    <property type="project" value="InterPro"/>
</dbReference>
<accession>A0A815W8J3</accession>
<dbReference type="Proteomes" id="UP000663891">
    <property type="component" value="Unassembled WGS sequence"/>
</dbReference>
<protein>
    <submittedName>
        <fullName evidence="1">Uncharacterized protein</fullName>
    </submittedName>
</protein>
<reference evidence="1" key="1">
    <citation type="submission" date="2021-02" db="EMBL/GenBank/DDBJ databases">
        <authorList>
            <person name="Nowell W R."/>
        </authorList>
    </citation>
    <scope>NUCLEOTIDE SEQUENCE</scope>
</reference>
<dbReference type="EMBL" id="CAJNON010006366">
    <property type="protein sequence ID" value="CAF1538852.1"/>
    <property type="molecule type" value="Genomic_DNA"/>
</dbReference>
<name>A0A815W8J3_9BILA</name>
<evidence type="ECO:0000313" key="2">
    <source>
        <dbReference type="Proteomes" id="UP000663891"/>
    </source>
</evidence>